<dbReference type="SUPFAM" id="SSF55486">
    <property type="entry name" value="Metalloproteases ('zincins'), catalytic domain"/>
    <property type="match status" value="1"/>
</dbReference>
<dbReference type="Pfam" id="PF00082">
    <property type="entry name" value="Peptidase_S8"/>
    <property type="match status" value="1"/>
</dbReference>
<dbReference type="InterPro" id="IPR050131">
    <property type="entry name" value="Peptidase_S8_subtilisin-like"/>
</dbReference>
<proteinExistence type="inferred from homology"/>
<evidence type="ECO:0000256" key="3">
    <source>
        <dbReference type="ARBA" id="ARBA00022801"/>
    </source>
</evidence>
<evidence type="ECO:0000256" key="2">
    <source>
        <dbReference type="ARBA" id="ARBA00022670"/>
    </source>
</evidence>
<keyword evidence="3 5" id="KW-0378">Hydrolase</keyword>
<dbReference type="InterPro" id="IPR036852">
    <property type="entry name" value="Peptidase_S8/S53_dom_sf"/>
</dbReference>
<dbReference type="PROSITE" id="PS51892">
    <property type="entry name" value="SUBTILASE"/>
    <property type="match status" value="1"/>
</dbReference>
<name>A0A7G9SLQ4_9GAMM</name>
<dbReference type="EMBL" id="CP060719">
    <property type="protein sequence ID" value="QNN68779.1"/>
    <property type="molecule type" value="Genomic_DNA"/>
</dbReference>
<keyword evidence="8" id="KW-1185">Reference proteome</keyword>
<gene>
    <name evidence="7" type="ORF">H9L16_08465</name>
</gene>
<keyword evidence="2 5" id="KW-0645">Protease</keyword>
<evidence type="ECO:0000313" key="7">
    <source>
        <dbReference type="EMBL" id="QNN68779.1"/>
    </source>
</evidence>
<sequence length="1205" mass="131433">MTNSNALLVKVRGNGHSVTQALAAGGDGWQVEPILSVPARDTNGKALGAGGTEPSTWLRVNRGGGAGTAWDKAHALVGPTSPLAGAMGLQEIEAVEPDLEQQWEFQGDQGSRDAALAAADRCRFETQTREGGRALGQGLAWHLGDDFSGLRAARHQVDDKQRVIRVAHLDTGFDPQHVIRPKGLRLDLQRNFMRGEQANDASDQTPPGMAWKRNRGHGAATLALLAGGGFPATPPDWSGFTGEFGGAPDVEVIPIRIADWVVRFTVGTMVQGFDYARANGAHVLSMSMGGVSSQALTDAVNLAYDAGIVMVTAAGNNISRRPTPKTVVFPARFRRVLAACGVMADGRPYTGLDAGTMQGNFGPTEKMATALGAYTPNVPWAKIGCGTVVDMDGAGTSSATPQIAAAAALWLAEHWETVRQYPHAWMRVEAVRQALFSTAGKTTGQMGPERVFETLGQGTVRAHAALAFQPLASTRLVRAAPAEASWSWLNVLFGQGGVSLTQRWTPQQRAMLALELTQMAQRAREVDDAIDDPDRPAEDIPPAARNRYLEAALAAGNPSKPAREFLESVLGKSGPTSATKGIVRAPVKRRTRAVVPPNRRLRVYALDPSLGRRLESSALRETVLTLPWDDEPLNKDPLRPGPVGEYLEVIDIDPASGKIYEPVDLNDRFLLAQDGLPPSEGNPQFHQQMIYAVAMTTIGHFERALGRPALWAPDGDKETRRLRIYPHALREENAYYSPEKRALLFGYFPARSDRGDSVAPGSMVFTCLSSDIIAHEMSHALLDGLHRRFEEASNPDVVAFHEAFADIVALFQHFTITELVRFEIGKARGDLSAAKLLGGLAKEFGEGANRRGPLRDYVGTDITQLDYETTTQPHARGSILVHAIYEAFLSVVSRRTADLVRMATGGTGVLPAGALHPDLVARLSTETCATATYFLQMCIRALDYCPPVDITFGEFLRAVITADRDLATNDAHGYRTAILEAFGRRGILPSGIRTVSEETLAWGTFEDSRPTYLPKLTAAIRIPWAKELDRSEIFKLSQRNRWALWTALGKVFAEHPEALREFGLAPNMPRYKRDGSAMGDLKPGSTTFEVHNVRFARRLAPDGSFRTEVIAVITQRQPLWRDPKDHSKGFTWFRGGATLILDPREGKEEIRYSIIKNSASTSRQARQHKMGERGYLSPLRKLYFGEDTAEPFALIHADRGGEHGH</sequence>
<feature type="active site" description="Charge relay system" evidence="5">
    <location>
        <position position="217"/>
    </location>
</feature>
<dbReference type="AlphaFoldDB" id="A0A7G9SLQ4"/>
<dbReference type="GO" id="GO:0006508">
    <property type="term" value="P:proteolysis"/>
    <property type="evidence" value="ECO:0007669"/>
    <property type="project" value="UniProtKB-KW"/>
</dbReference>
<dbReference type="KEGG" id="tcn:H9L16_08465"/>
<feature type="domain" description="Peptidase S8/S53" evidence="6">
    <location>
        <begin position="164"/>
        <end position="452"/>
    </location>
</feature>
<keyword evidence="4 5" id="KW-0720">Serine protease</keyword>
<evidence type="ECO:0000256" key="1">
    <source>
        <dbReference type="ARBA" id="ARBA00011073"/>
    </source>
</evidence>
<comment type="similarity">
    <text evidence="1 5">Belongs to the peptidase S8 family.</text>
</comment>
<evidence type="ECO:0000256" key="4">
    <source>
        <dbReference type="ARBA" id="ARBA00022825"/>
    </source>
</evidence>
<dbReference type="PROSITE" id="PS00138">
    <property type="entry name" value="SUBTILASE_SER"/>
    <property type="match status" value="1"/>
</dbReference>
<evidence type="ECO:0000313" key="8">
    <source>
        <dbReference type="Proteomes" id="UP000515804"/>
    </source>
</evidence>
<dbReference type="Gene3D" id="3.40.50.200">
    <property type="entry name" value="Peptidase S8/S53 domain"/>
    <property type="match status" value="1"/>
</dbReference>
<protein>
    <submittedName>
        <fullName evidence="7">S8 family serine peptidase</fullName>
    </submittedName>
</protein>
<accession>A0A7G9SLQ4</accession>
<dbReference type="PANTHER" id="PTHR43806:SF11">
    <property type="entry name" value="CEREVISIN-RELATED"/>
    <property type="match status" value="1"/>
</dbReference>
<dbReference type="RefSeq" id="WP_187551303.1">
    <property type="nucleotide sequence ID" value="NZ_BMZL01000002.1"/>
</dbReference>
<dbReference type="SUPFAM" id="SSF52743">
    <property type="entry name" value="Subtilisin-like"/>
    <property type="match status" value="1"/>
</dbReference>
<feature type="active site" description="Charge relay system" evidence="5">
    <location>
        <position position="397"/>
    </location>
</feature>
<dbReference type="Proteomes" id="UP000515804">
    <property type="component" value="Chromosome"/>
</dbReference>
<dbReference type="GO" id="GO:0004252">
    <property type="term" value="F:serine-type endopeptidase activity"/>
    <property type="evidence" value="ECO:0007669"/>
    <property type="project" value="UniProtKB-UniRule"/>
</dbReference>
<dbReference type="CDD" id="cd09598">
    <property type="entry name" value="M4_like"/>
    <property type="match status" value="1"/>
</dbReference>
<dbReference type="PANTHER" id="PTHR43806">
    <property type="entry name" value="PEPTIDASE S8"/>
    <property type="match status" value="1"/>
</dbReference>
<reference evidence="7 8" key="1">
    <citation type="submission" date="2020-08" db="EMBL/GenBank/DDBJ databases">
        <title>Genome sequence of Thermomonas carbonis KCTC 42013T.</title>
        <authorList>
            <person name="Hyun D.-W."/>
            <person name="Bae J.-W."/>
        </authorList>
    </citation>
    <scope>NUCLEOTIDE SEQUENCE [LARGE SCALE GENOMIC DNA]</scope>
    <source>
        <strain evidence="7 8">KCTC 42013</strain>
    </source>
</reference>
<dbReference type="InterPro" id="IPR000209">
    <property type="entry name" value="Peptidase_S8/S53_dom"/>
</dbReference>
<feature type="active site" description="Charge relay system" evidence="5">
    <location>
        <position position="170"/>
    </location>
</feature>
<evidence type="ECO:0000259" key="6">
    <source>
        <dbReference type="Pfam" id="PF00082"/>
    </source>
</evidence>
<organism evidence="7 8">
    <name type="scientific">Thermomonas carbonis</name>
    <dbReference type="NCBI Taxonomy" id="1463158"/>
    <lineage>
        <taxon>Bacteria</taxon>
        <taxon>Pseudomonadati</taxon>
        <taxon>Pseudomonadota</taxon>
        <taxon>Gammaproteobacteria</taxon>
        <taxon>Lysobacterales</taxon>
        <taxon>Lysobacteraceae</taxon>
        <taxon>Thermomonas</taxon>
    </lineage>
</organism>
<evidence type="ECO:0000256" key="5">
    <source>
        <dbReference type="PROSITE-ProRule" id="PRU01240"/>
    </source>
</evidence>
<dbReference type="CDD" id="cd00306">
    <property type="entry name" value="Peptidases_S8_S53"/>
    <property type="match status" value="1"/>
</dbReference>
<dbReference type="InterPro" id="IPR023828">
    <property type="entry name" value="Peptidase_S8_Ser-AS"/>
</dbReference>